<keyword evidence="7" id="KW-0560">Oxidoreductase</keyword>
<evidence type="ECO:0000313" key="13">
    <source>
        <dbReference type="RefSeq" id="XP_015512531.2"/>
    </source>
</evidence>
<keyword evidence="8" id="KW-0408">Iron</keyword>
<feature type="region of interest" description="Disordered" evidence="10">
    <location>
        <begin position="1"/>
        <end position="22"/>
    </location>
</feature>
<dbReference type="PANTHER" id="PTHR43557">
    <property type="entry name" value="APOPTOSIS-INDUCING FACTOR 1"/>
    <property type="match status" value="1"/>
</dbReference>
<evidence type="ECO:0000256" key="2">
    <source>
        <dbReference type="ARBA" id="ARBA00006442"/>
    </source>
</evidence>
<evidence type="ECO:0000256" key="4">
    <source>
        <dbReference type="ARBA" id="ARBA00022714"/>
    </source>
</evidence>
<feature type="compositionally biased region" description="Polar residues" evidence="10">
    <location>
        <begin position="11"/>
        <end position="21"/>
    </location>
</feature>
<dbReference type="Gene3D" id="2.102.10.10">
    <property type="entry name" value="Rieske [2Fe-2S] iron-sulphur domain"/>
    <property type="match status" value="1"/>
</dbReference>
<keyword evidence="12" id="KW-1185">Reference proteome</keyword>
<evidence type="ECO:0000256" key="8">
    <source>
        <dbReference type="ARBA" id="ARBA00023004"/>
    </source>
</evidence>
<dbReference type="InterPro" id="IPR023753">
    <property type="entry name" value="FAD/NAD-binding_dom"/>
</dbReference>
<dbReference type="PROSITE" id="PS51296">
    <property type="entry name" value="RIESKE"/>
    <property type="match status" value="1"/>
</dbReference>
<dbReference type="Gene3D" id="3.50.50.60">
    <property type="entry name" value="FAD/NAD(P)-binding domain"/>
    <property type="match status" value="2"/>
</dbReference>
<dbReference type="GO" id="GO:0016651">
    <property type="term" value="F:oxidoreductase activity, acting on NAD(P)H"/>
    <property type="evidence" value="ECO:0007669"/>
    <property type="project" value="TreeGrafter"/>
</dbReference>
<dbReference type="InterPro" id="IPR036188">
    <property type="entry name" value="FAD/NAD-bd_sf"/>
</dbReference>
<dbReference type="GO" id="GO:0046872">
    <property type="term" value="F:metal ion binding"/>
    <property type="evidence" value="ECO:0007669"/>
    <property type="project" value="UniProtKB-KW"/>
</dbReference>
<keyword evidence="5" id="KW-0479">Metal-binding</keyword>
<protein>
    <submittedName>
        <fullName evidence="13">Apoptosis-inducing factor 3 isoform X1</fullName>
    </submittedName>
</protein>
<dbReference type="PRINTS" id="PR00368">
    <property type="entry name" value="FADPNR"/>
</dbReference>
<evidence type="ECO:0000256" key="10">
    <source>
        <dbReference type="SAM" id="MobiDB-lite"/>
    </source>
</evidence>
<dbReference type="GO" id="GO:0051537">
    <property type="term" value="F:2 iron, 2 sulfur cluster binding"/>
    <property type="evidence" value="ECO:0007669"/>
    <property type="project" value="UniProtKB-KW"/>
</dbReference>
<dbReference type="Proteomes" id="UP000829291">
    <property type="component" value="Chromosome 3"/>
</dbReference>
<reference evidence="13" key="1">
    <citation type="submission" date="2025-08" db="UniProtKB">
        <authorList>
            <consortium name="RefSeq"/>
        </authorList>
    </citation>
    <scope>IDENTIFICATION</scope>
    <source>
        <tissue evidence="13">Thorax and Abdomen</tissue>
    </source>
</reference>
<dbReference type="PANTHER" id="PTHR43557:SF2">
    <property type="entry name" value="RIESKE DOMAIN-CONTAINING PROTEIN-RELATED"/>
    <property type="match status" value="1"/>
</dbReference>
<dbReference type="Gene3D" id="3.30.390.30">
    <property type="match status" value="1"/>
</dbReference>
<dbReference type="InterPro" id="IPR017941">
    <property type="entry name" value="Rieske_2Fe-2S"/>
</dbReference>
<accession>A0A6J0BDT5</accession>
<dbReference type="SUPFAM" id="SSF50022">
    <property type="entry name" value="ISP domain"/>
    <property type="match status" value="1"/>
</dbReference>
<dbReference type="InterPro" id="IPR050446">
    <property type="entry name" value="FAD-oxidoreductase/Apoptosis"/>
</dbReference>
<gene>
    <name evidence="13" type="primary">LOC107218994</name>
</gene>
<sequence>MSDKKPEKNEPGQSQNCSQCNKPKPPNPYDLYNVANCCCSCQPESSDFVEAVVCNENEIKDNEMKSLPLGEDGGKILLIKQGGELHALGWKCSHYGAPLATGALGEGRVRCPWHGACFNIKTGDIEDYPGLDSLPCYKVSVDQNGGIRVRAKRKELETNKRTKEMSALKSDNLSTIVIAGGGPAAATCAETLRQEGFTGRIVMVCKESALPYDRPKLSKAMDVDVEKIALRSQFFYNEHNIETLLGKEVIGLNTNEKTVKLNTNENLRYDYLFVATGSKPKLPDLPGIDLANIFVVRNYVDSAAIFAQLSPEKHVVLLGLGFIGMEAAAYCVGKCASVTVVGRATAPFKAVFGQEIGDRIKREFEAKGVRFILENGIARFLSNNGGSSLQQVELLDGTFLECDIAILGVGSTLNTEWLKETQLQLLADGSIVTDRFLKTNVDNVYAGGDVAYAPVYSSGNMPAAIGHYGLAHYHGKIAALNIAGKETPLKVVPFFWTMLFGRSYRYAGYGRPTGVKIVGSLEDFKFFAYYFKDGKVISMSSSGRDPIVADFANLLYEGRQLTQEEVERDPLGWMPHKPQDLIPAVSTPDIKSKGLGTGNVSRRDYHTYAIVPPKLYTIKNCIKRAQYCKQISNYSRCLRFVKSFVR</sequence>
<feature type="domain" description="Rieske" evidence="11">
    <location>
        <begin position="51"/>
        <end position="148"/>
    </location>
</feature>
<dbReference type="InParanoid" id="A0A6J0BDT5"/>
<evidence type="ECO:0000256" key="6">
    <source>
        <dbReference type="ARBA" id="ARBA00022827"/>
    </source>
</evidence>
<dbReference type="SUPFAM" id="SSF51905">
    <property type="entry name" value="FAD/NAD(P)-binding domain"/>
    <property type="match status" value="1"/>
</dbReference>
<evidence type="ECO:0000256" key="7">
    <source>
        <dbReference type="ARBA" id="ARBA00023002"/>
    </source>
</evidence>
<comment type="cofactor">
    <cofactor evidence="1">
        <name>FAD</name>
        <dbReference type="ChEBI" id="CHEBI:57692"/>
    </cofactor>
</comment>
<keyword evidence="9" id="KW-0411">Iron-sulfur</keyword>
<dbReference type="GO" id="GO:0005737">
    <property type="term" value="C:cytoplasm"/>
    <property type="evidence" value="ECO:0007669"/>
    <property type="project" value="TreeGrafter"/>
</dbReference>
<comment type="similarity">
    <text evidence="2">Belongs to the FAD-dependent oxidoreductase family.</text>
</comment>
<feature type="compositionally biased region" description="Basic and acidic residues" evidence="10">
    <location>
        <begin position="1"/>
        <end position="10"/>
    </location>
</feature>
<proteinExistence type="inferred from homology"/>
<dbReference type="GeneID" id="107218994"/>
<dbReference type="OrthoDB" id="432169at2759"/>
<dbReference type="SUPFAM" id="SSF55424">
    <property type="entry name" value="FAD/NAD-linked reductases, dimerisation (C-terminal) domain"/>
    <property type="match status" value="1"/>
</dbReference>
<keyword evidence="3" id="KW-0285">Flavoprotein</keyword>
<name>A0A6J0BDT5_NEOLC</name>
<evidence type="ECO:0000259" key="11">
    <source>
        <dbReference type="PROSITE" id="PS51296"/>
    </source>
</evidence>
<dbReference type="CDD" id="cd03478">
    <property type="entry name" value="Rieske_AIFL_N"/>
    <property type="match status" value="1"/>
</dbReference>
<evidence type="ECO:0000256" key="5">
    <source>
        <dbReference type="ARBA" id="ARBA00022723"/>
    </source>
</evidence>
<keyword evidence="6" id="KW-0274">FAD</keyword>
<dbReference type="AlphaFoldDB" id="A0A6J0BDT5"/>
<evidence type="ECO:0000256" key="9">
    <source>
        <dbReference type="ARBA" id="ARBA00023014"/>
    </source>
</evidence>
<evidence type="ECO:0000256" key="3">
    <source>
        <dbReference type="ARBA" id="ARBA00022630"/>
    </source>
</evidence>
<keyword evidence="4" id="KW-0001">2Fe-2S</keyword>
<dbReference type="InterPro" id="IPR036922">
    <property type="entry name" value="Rieske_2Fe-2S_sf"/>
</dbReference>
<dbReference type="Pfam" id="PF07992">
    <property type="entry name" value="Pyr_redox_2"/>
    <property type="match status" value="1"/>
</dbReference>
<dbReference type="PRINTS" id="PR00411">
    <property type="entry name" value="PNDRDTASEI"/>
</dbReference>
<dbReference type="Pfam" id="PF00355">
    <property type="entry name" value="Rieske"/>
    <property type="match status" value="1"/>
</dbReference>
<organism evidence="13">
    <name type="scientific">Neodiprion lecontei</name>
    <name type="common">Redheaded pine sawfly</name>
    <dbReference type="NCBI Taxonomy" id="441921"/>
    <lineage>
        <taxon>Eukaryota</taxon>
        <taxon>Metazoa</taxon>
        <taxon>Ecdysozoa</taxon>
        <taxon>Arthropoda</taxon>
        <taxon>Hexapoda</taxon>
        <taxon>Insecta</taxon>
        <taxon>Pterygota</taxon>
        <taxon>Neoptera</taxon>
        <taxon>Endopterygota</taxon>
        <taxon>Hymenoptera</taxon>
        <taxon>Tenthredinoidea</taxon>
        <taxon>Diprionidae</taxon>
        <taxon>Diprioninae</taxon>
        <taxon>Neodiprion</taxon>
    </lineage>
</organism>
<dbReference type="RefSeq" id="XP_015512531.2">
    <property type="nucleotide sequence ID" value="XM_015657045.2"/>
</dbReference>
<evidence type="ECO:0000313" key="12">
    <source>
        <dbReference type="Proteomes" id="UP000829291"/>
    </source>
</evidence>
<dbReference type="FunCoup" id="A0A6J0BDT5">
    <property type="interactions" value="403"/>
</dbReference>
<dbReference type="InterPro" id="IPR016156">
    <property type="entry name" value="FAD/NAD-linked_Rdtase_dimer_sf"/>
</dbReference>
<dbReference type="KEGG" id="nlo:107218994"/>
<evidence type="ECO:0000256" key="1">
    <source>
        <dbReference type="ARBA" id="ARBA00001974"/>
    </source>
</evidence>